<dbReference type="RefSeq" id="WP_135482399.1">
    <property type="nucleotide sequence ID" value="NZ_SRMF01000002.1"/>
</dbReference>
<name>A0A4Z0W755_9GAMM</name>
<sequence length="437" mass="48728">MKVRTTVAAAFLLLGANAAGAEDFFEMSESEPTRSADRDERAIDLSATFTQRIHYAVTEQRESFPFRREDRGLASVRSDLLLTARHRPASDLVIQVAGLASYDAKLNDDPATVEVEQTYVEWGMTPAFNIKTGRQIISLGESNYFQIADRINPIDERAFGLAELRESSLPVTSTRLSYYQSRWGVDLVALHEFRQNLYDEPRGDFDPYIALRDQPLAIEEDTPDTFMIVPDIAGRLFWSLPWGDVALFASRLHNREARPLKAGADVLTLDYPQITLLGASGNLVLGNWLLKSEYAFSDGDLYHVEHDENTQTLSAEGQAHQLMVGGRYTGISNLTLDVELLNTIISSVDGSLDEDRARTQGVANLEYEMLNDDLVASLTYMGWVNEPASMLRARMDYAVRDDIVLFGGAIGYSASDDAMLAPYRNNDRVFVGVTINL</sequence>
<reference evidence="2 3" key="1">
    <citation type="submission" date="2019-04" db="EMBL/GenBank/DDBJ databases">
        <title>Natronospirillum operosus gen. nov., sp. nov., a haloalkaliphilic satellite isolated from decaying biomass of laboratory culture of cyanobacterium Geitlerinema sp. and proposal of Natronospirillaceae fam. nov. and Saccharospirillaceae fam. nov.</title>
        <authorList>
            <person name="Kevbrin V."/>
            <person name="Boltyanskaya Y."/>
            <person name="Koziaeva V."/>
            <person name="Grouzdev D.S."/>
            <person name="Park M."/>
            <person name="Cho J."/>
        </authorList>
    </citation>
    <scope>NUCLEOTIDE SEQUENCE [LARGE SCALE GENOMIC DNA]</scope>
    <source>
        <strain evidence="2 3">G-116</strain>
    </source>
</reference>
<protein>
    <recommendedName>
        <fullName evidence="4">TIGR03016 family PEP-CTERM system-associated outer membrane protein</fullName>
    </recommendedName>
</protein>
<organism evidence="2 3">
    <name type="scientific">Natronospirillum operosum</name>
    <dbReference type="NCBI Taxonomy" id="2759953"/>
    <lineage>
        <taxon>Bacteria</taxon>
        <taxon>Pseudomonadati</taxon>
        <taxon>Pseudomonadota</taxon>
        <taxon>Gammaproteobacteria</taxon>
        <taxon>Oceanospirillales</taxon>
        <taxon>Natronospirillaceae</taxon>
        <taxon>Natronospirillum</taxon>
    </lineage>
</organism>
<dbReference type="SUPFAM" id="SSF56935">
    <property type="entry name" value="Porins"/>
    <property type="match status" value="1"/>
</dbReference>
<accession>A0A4Z0W755</accession>
<dbReference type="Pfam" id="PF06980">
    <property type="entry name" value="DUF1302"/>
    <property type="match status" value="1"/>
</dbReference>
<gene>
    <name evidence="2" type="ORF">E4656_06700</name>
</gene>
<evidence type="ECO:0000313" key="2">
    <source>
        <dbReference type="EMBL" id="TGG93874.1"/>
    </source>
</evidence>
<evidence type="ECO:0000256" key="1">
    <source>
        <dbReference type="SAM" id="SignalP"/>
    </source>
</evidence>
<keyword evidence="1" id="KW-0732">Signal</keyword>
<comment type="caution">
    <text evidence="2">The sequence shown here is derived from an EMBL/GenBank/DDBJ whole genome shotgun (WGS) entry which is preliminary data.</text>
</comment>
<feature type="chain" id="PRO_5021351165" description="TIGR03016 family PEP-CTERM system-associated outer membrane protein" evidence="1">
    <location>
        <begin position="22"/>
        <end position="437"/>
    </location>
</feature>
<evidence type="ECO:0000313" key="3">
    <source>
        <dbReference type="Proteomes" id="UP000297475"/>
    </source>
</evidence>
<evidence type="ECO:0008006" key="4">
    <source>
        <dbReference type="Google" id="ProtNLM"/>
    </source>
</evidence>
<proteinExistence type="predicted"/>
<dbReference type="AlphaFoldDB" id="A0A4Z0W755"/>
<dbReference type="Proteomes" id="UP000297475">
    <property type="component" value="Unassembled WGS sequence"/>
</dbReference>
<dbReference type="OrthoDB" id="9801336at2"/>
<dbReference type="InterPro" id="IPR010727">
    <property type="entry name" value="DUF1302"/>
</dbReference>
<keyword evidence="3" id="KW-1185">Reference proteome</keyword>
<feature type="signal peptide" evidence="1">
    <location>
        <begin position="1"/>
        <end position="21"/>
    </location>
</feature>
<dbReference type="EMBL" id="SRMF01000002">
    <property type="protein sequence ID" value="TGG93874.1"/>
    <property type="molecule type" value="Genomic_DNA"/>
</dbReference>